<dbReference type="GO" id="GO:0061605">
    <property type="term" value="F:molybdopterin-synthase adenylyltransferase activity"/>
    <property type="evidence" value="ECO:0007669"/>
    <property type="project" value="UniProtKB-EC"/>
</dbReference>
<dbReference type="PROSITE" id="PS50206">
    <property type="entry name" value="RHODANESE_3"/>
    <property type="match status" value="1"/>
</dbReference>
<dbReference type="GO" id="GO:0005524">
    <property type="term" value="F:ATP binding"/>
    <property type="evidence" value="ECO:0007669"/>
    <property type="project" value="UniProtKB-KW"/>
</dbReference>
<keyword evidence="5" id="KW-0067">ATP-binding</keyword>
<dbReference type="EMBL" id="LR134173">
    <property type="protein sequence ID" value="VEB36463.1"/>
    <property type="molecule type" value="Genomic_DNA"/>
</dbReference>
<dbReference type="Pfam" id="PF00899">
    <property type="entry name" value="ThiF"/>
    <property type="match status" value="1"/>
</dbReference>
<dbReference type="InterPro" id="IPR035985">
    <property type="entry name" value="Ubiquitin-activating_enz"/>
</dbReference>
<dbReference type="Proteomes" id="UP000277577">
    <property type="component" value="Chromosome"/>
</dbReference>
<proteinExistence type="inferred from homology"/>
<sequence>MAKHVEAKNQVKGPNMTVLSELERYSQQIKLEEIGFQGQKKLQAARVLCLGAGGIGATLLPYLAGAGVGTIGIIDGDFIDESNLHRQILYQEKDVGQAKAVVAKMRLNTLNSTIKVQAYDFRLTAHNVEEIIAQYDLVADCSDNFYTRYLVHDMCYRLEKPYVYASAYQFQGHCSLFYGQKNPCLHCLFPVIPDTTANCQNGGVIGTLPGLLGIVQATEIIKWITGSGTSLLNRLLCINLLTMEIKNIHLSKNKECPFCVYGHTLDENAFGLCLSSEEIHAIAISCKNLPKFLQENPKVFLLDVRTAEEHHLKNLGGKLIPLAELSVRLDELDPLGPILIYCQSGQRSQRAVLLLEQAGFRSIYYLDQGINSLNEASCGTAPKE</sequence>
<evidence type="ECO:0000256" key="1">
    <source>
        <dbReference type="ARBA" id="ARBA00005046"/>
    </source>
</evidence>
<evidence type="ECO:0000313" key="17">
    <source>
        <dbReference type="Proteomes" id="UP000054921"/>
    </source>
</evidence>
<comment type="function">
    <text evidence="7">Catalyzes the adenylation by ATP of the carboxyl group of the C-terminal glycine of sulfur carrier protein MoaD.</text>
</comment>
<evidence type="ECO:0000256" key="2">
    <source>
        <dbReference type="ARBA" id="ARBA00009919"/>
    </source>
</evidence>
<dbReference type="Proteomes" id="UP000054921">
    <property type="component" value="Unassembled WGS sequence"/>
</dbReference>
<dbReference type="STRING" id="28084.Lche_1078"/>
<evidence type="ECO:0000256" key="8">
    <source>
        <dbReference type="ARBA" id="ARBA00063809"/>
    </source>
</evidence>
<evidence type="ECO:0000256" key="7">
    <source>
        <dbReference type="ARBA" id="ARBA00055169"/>
    </source>
</evidence>
<comment type="subunit">
    <text evidence="8">Homodimer. Forms a stable heterotetrameric complex of 2 MoeB and 2 MoaD during adenylation of MoaD.</text>
</comment>
<dbReference type="SUPFAM" id="SSF69572">
    <property type="entry name" value="Activating enzymes of the ubiquitin-like proteins"/>
    <property type="match status" value="1"/>
</dbReference>
<dbReference type="InterPro" id="IPR000594">
    <property type="entry name" value="ThiF_NAD_FAD-bd"/>
</dbReference>
<dbReference type="PANTHER" id="PTHR10953">
    <property type="entry name" value="UBIQUITIN-ACTIVATING ENZYME E1"/>
    <property type="match status" value="1"/>
</dbReference>
<evidence type="ECO:0000256" key="13">
    <source>
        <dbReference type="ARBA" id="ARBA00078531"/>
    </source>
</evidence>
<evidence type="ECO:0000313" key="18">
    <source>
        <dbReference type="Proteomes" id="UP000277577"/>
    </source>
</evidence>
<feature type="domain" description="Rhodanese" evidence="14">
    <location>
        <begin position="295"/>
        <end position="379"/>
    </location>
</feature>
<comment type="pathway">
    <text evidence="1">Cofactor biosynthesis; molybdopterin biosynthesis.</text>
</comment>
<organism evidence="15 17">
    <name type="scientific">Legionella cherrii</name>
    <dbReference type="NCBI Taxonomy" id="28084"/>
    <lineage>
        <taxon>Bacteria</taxon>
        <taxon>Pseudomonadati</taxon>
        <taxon>Pseudomonadota</taxon>
        <taxon>Gammaproteobacteria</taxon>
        <taxon>Legionellales</taxon>
        <taxon>Legionellaceae</taxon>
        <taxon>Legionella</taxon>
    </lineage>
</organism>
<dbReference type="CDD" id="cd00757">
    <property type="entry name" value="ThiF_MoeB_HesA_family"/>
    <property type="match status" value="1"/>
</dbReference>
<evidence type="ECO:0000256" key="12">
    <source>
        <dbReference type="ARBA" id="ARBA00075328"/>
    </source>
</evidence>
<dbReference type="InterPro" id="IPR001763">
    <property type="entry name" value="Rhodanese-like_dom"/>
</dbReference>
<evidence type="ECO:0000259" key="14">
    <source>
        <dbReference type="PROSITE" id="PS50206"/>
    </source>
</evidence>
<dbReference type="Gene3D" id="3.40.50.720">
    <property type="entry name" value="NAD(P)-binding Rossmann-like Domain"/>
    <property type="match status" value="1"/>
</dbReference>
<comment type="catalytic activity">
    <reaction evidence="6">
        <text>[molybdopterin-synthase sulfur-carrier protein]-C-terminal Gly-Gly + ATP + H(+) = [molybdopterin-synthase sulfur-carrier protein]-C-terminal Gly-Gly-AMP + diphosphate</text>
        <dbReference type="Rhea" id="RHEA:43616"/>
        <dbReference type="Rhea" id="RHEA-COMP:12159"/>
        <dbReference type="Rhea" id="RHEA-COMP:12202"/>
        <dbReference type="ChEBI" id="CHEBI:15378"/>
        <dbReference type="ChEBI" id="CHEBI:30616"/>
        <dbReference type="ChEBI" id="CHEBI:33019"/>
        <dbReference type="ChEBI" id="CHEBI:90618"/>
        <dbReference type="ChEBI" id="CHEBI:90778"/>
        <dbReference type="EC" id="2.7.7.80"/>
    </reaction>
</comment>
<evidence type="ECO:0000256" key="6">
    <source>
        <dbReference type="ARBA" id="ARBA00052218"/>
    </source>
</evidence>
<dbReference type="InterPro" id="IPR036873">
    <property type="entry name" value="Rhodanese-like_dom_sf"/>
</dbReference>
<keyword evidence="3 15" id="KW-0808">Transferase</keyword>
<accession>A0A0W0S6W6</accession>
<comment type="similarity">
    <text evidence="2">Belongs to the HesA/MoeB/ThiF family.</text>
</comment>
<evidence type="ECO:0000256" key="4">
    <source>
        <dbReference type="ARBA" id="ARBA00022741"/>
    </source>
</evidence>
<reference evidence="15 17" key="1">
    <citation type="submission" date="2015-11" db="EMBL/GenBank/DDBJ databases">
        <title>Genomic analysis of 38 Legionella species identifies large and diverse effector repertoires.</title>
        <authorList>
            <person name="Burstein D."/>
            <person name="Amaro F."/>
            <person name="Zusman T."/>
            <person name="Lifshitz Z."/>
            <person name="Cohen O."/>
            <person name="Gilbert J.A."/>
            <person name="Pupko T."/>
            <person name="Shuman H.A."/>
            <person name="Segal G."/>
        </authorList>
    </citation>
    <scope>NUCLEOTIDE SEQUENCE [LARGE SCALE GENOMIC DNA]</scope>
    <source>
        <strain evidence="15 17">ORW</strain>
    </source>
</reference>
<dbReference type="PATRIC" id="fig|28084.5.peg.1165"/>
<dbReference type="EMBL" id="LNXW01000013">
    <property type="protein sequence ID" value="KTC79058.1"/>
    <property type="molecule type" value="Genomic_DNA"/>
</dbReference>
<dbReference type="GO" id="GO:0008146">
    <property type="term" value="F:sulfotransferase activity"/>
    <property type="evidence" value="ECO:0007669"/>
    <property type="project" value="TreeGrafter"/>
</dbReference>
<evidence type="ECO:0000313" key="16">
    <source>
        <dbReference type="EMBL" id="VEB36463.1"/>
    </source>
</evidence>
<evidence type="ECO:0000256" key="10">
    <source>
        <dbReference type="ARBA" id="ARBA00073635"/>
    </source>
</evidence>
<dbReference type="PANTHER" id="PTHR10953:SF102">
    <property type="entry name" value="ADENYLYLTRANSFERASE AND SULFURTRANSFERASE MOCS3"/>
    <property type="match status" value="1"/>
</dbReference>
<dbReference type="SMART" id="SM00450">
    <property type="entry name" value="RHOD"/>
    <property type="match status" value="1"/>
</dbReference>
<keyword evidence="15" id="KW-0548">Nucleotidyltransferase</keyword>
<keyword evidence="18" id="KW-1185">Reference proteome</keyword>
<evidence type="ECO:0000256" key="3">
    <source>
        <dbReference type="ARBA" id="ARBA00022679"/>
    </source>
</evidence>
<dbReference type="AlphaFoldDB" id="A0A0W0S6W6"/>
<evidence type="ECO:0000256" key="9">
    <source>
        <dbReference type="ARBA" id="ARBA00066884"/>
    </source>
</evidence>
<dbReference type="FunFam" id="3.40.50.720:FF:000033">
    <property type="entry name" value="Adenylyltransferase and sulfurtransferase MOCS3"/>
    <property type="match status" value="1"/>
</dbReference>
<protein>
    <recommendedName>
        <fullName evidence="10">Molybdopterin-synthase adenylyltransferase</fullName>
        <ecNumber evidence="9">2.7.7.80</ecNumber>
    </recommendedName>
    <alternativeName>
        <fullName evidence="13">MoaD protein adenylase</fullName>
    </alternativeName>
    <alternativeName>
        <fullName evidence="11">Molybdopterin-converting factor subunit 1 adenylase</fullName>
    </alternativeName>
    <alternativeName>
        <fullName evidence="12">Sulfur carrier protein MoaD adenylyltransferase</fullName>
    </alternativeName>
</protein>
<reference evidence="16 18" key="2">
    <citation type="submission" date="2018-12" db="EMBL/GenBank/DDBJ databases">
        <authorList>
            <consortium name="Pathogen Informatics"/>
        </authorList>
    </citation>
    <scope>NUCLEOTIDE SEQUENCE [LARGE SCALE GENOMIC DNA]</scope>
    <source>
        <strain evidence="16 18">NCTC11976</strain>
    </source>
</reference>
<name>A0A0W0S6W6_9GAMM</name>
<dbReference type="EC" id="2.7.7.80" evidence="9"/>
<dbReference type="GO" id="GO:0005829">
    <property type="term" value="C:cytosol"/>
    <property type="evidence" value="ECO:0007669"/>
    <property type="project" value="TreeGrafter"/>
</dbReference>
<dbReference type="Pfam" id="PF00581">
    <property type="entry name" value="Rhodanese"/>
    <property type="match status" value="1"/>
</dbReference>
<gene>
    <name evidence="16" type="primary">moeZ_1</name>
    <name evidence="15" type="ORF">Lche_1078</name>
    <name evidence="16" type="ORF">NCTC11976_01722</name>
</gene>
<dbReference type="GO" id="GO:0008641">
    <property type="term" value="F:ubiquitin-like modifier activating enzyme activity"/>
    <property type="evidence" value="ECO:0007669"/>
    <property type="project" value="InterPro"/>
</dbReference>
<keyword evidence="4" id="KW-0547">Nucleotide-binding</keyword>
<evidence type="ECO:0000256" key="5">
    <source>
        <dbReference type="ARBA" id="ARBA00022840"/>
    </source>
</evidence>
<dbReference type="CDD" id="cd00158">
    <property type="entry name" value="RHOD"/>
    <property type="match status" value="1"/>
</dbReference>
<evidence type="ECO:0000313" key="15">
    <source>
        <dbReference type="EMBL" id="KTC79058.1"/>
    </source>
</evidence>
<dbReference type="InterPro" id="IPR045886">
    <property type="entry name" value="ThiF/MoeB/HesA"/>
</dbReference>
<evidence type="ECO:0000256" key="11">
    <source>
        <dbReference type="ARBA" id="ARBA00075110"/>
    </source>
</evidence>
<dbReference type="GO" id="GO:0004792">
    <property type="term" value="F:thiosulfate-cyanide sulfurtransferase activity"/>
    <property type="evidence" value="ECO:0007669"/>
    <property type="project" value="TreeGrafter"/>
</dbReference>
<dbReference type="Gene3D" id="3.40.250.10">
    <property type="entry name" value="Rhodanese-like domain"/>
    <property type="match status" value="1"/>
</dbReference>